<comment type="similarity">
    <text evidence="2 8">Belongs to the EMC4 family.</text>
</comment>
<organism evidence="10 11">
    <name type="scientific">Tilletia indica</name>
    <dbReference type="NCBI Taxonomy" id="43049"/>
    <lineage>
        <taxon>Eukaryota</taxon>
        <taxon>Fungi</taxon>
        <taxon>Dikarya</taxon>
        <taxon>Basidiomycota</taxon>
        <taxon>Ustilaginomycotina</taxon>
        <taxon>Exobasidiomycetes</taxon>
        <taxon>Tilletiales</taxon>
        <taxon>Tilletiaceae</taxon>
        <taxon>Tilletia</taxon>
    </lineage>
</organism>
<reference evidence="10" key="1">
    <citation type="submission" date="2016-04" db="EMBL/GenBank/DDBJ databases">
        <authorList>
            <person name="Nguyen H.D."/>
            <person name="Samba Siva P."/>
            <person name="Cullis J."/>
            <person name="Levesque C.A."/>
            <person name="Hambleton S."/>
        </authorList>
    </citation>
    <scope>NUCLEOTIDE SEQUENCE</scope>
    <source>
        <strain evidence="10">DAOMC 236416</strain>
    </source>
</reference>
<evidence type="ECO:0000256" key="3">
    <source>
        <dbReference type="ARBA" id="ARBA00020820"/>
    </source>
</evidence>
<proteinExistence type="inferred from homology"/>
<evidence type="ECO:0000256" key="1">
    <source>
        <dbReference type="ARBA" id="ARBA00004477"/>
    </source>
</evidence>
<keyword evidence="11" id="KW-1185">Reference proteome</keyword>
<sequence length="199" mass="21080">MASASAPPLHSIAAWSLAPRSSTGSPNPSTSALSKRDPSIPSPPGFSDLAAPPTTSSKKAAQATPSKTTLSRPTPAQHSALQQAKAWEVALAPAKSLPMNGIMLYMSGSGVQIFSMMAVGMLVMNPIKALTSVDQPFQRLTSSQHSLLLQKAVYVACQLACIALGLYKCWSMGLLPTEDSDWLAFKQPKIPLEYSPLRT</sequence>
<evidence type="ECO:0000256" key="7">
    <source>
        <dbReference type="ARBA" id="ARBA00023136"/>
    </source>
</evidence>
<dbReference type="PANTHER" id="PTHR19315">
    <property type="entry name" value="ER MEMBRANE PROTEIN COMPLEX SUBUNIT 4"/>
    <property type="match status" value="1"/>
</dbReference>
<dbReference type="GO" id="GO:0005789">
    <property type="term" value="C:endoplasmic reticulum membrane"/>
    <property type="evidence" value="ECO:0007669"/>
    <property type="project" value="UniProtKB-SubCell"/>
</dbReference>
<evidence type="ECO:0000256" key="6">
    <source>
        <dbReference type="ARBA" id="ARBA00022989"/>
    </source>
</evidence>
<dbReference type="PIRSF" id="PIRSF017207">
    <property type="entry name" value="UCP017207_TM-p85"/>
    <property type="match status" value="1"/>
</dbReference>
<feature type="region of interest" description="Disordered" evidence="9">
    <location>
        <begin position="1"/>
        <end position="78"/>
    </location>
</feature>
<dbReference type="InterPro" id="IPR009445">
    <property type="entry name" value="TMEM85/Emc4"/>
</dbReference>
<comment type="caution">
    <text evidence="10">The sequence shown here is derived from an EMBL/GenBank/DDBJ whole genome shotgun (WGS) entry which is preliminary data.</text>
</comment>
<dbReference type="Pfam" id="PF06417">
    <property type="entry name" value="EMC4"/>
    <property type="match status" value="1"/>
</dbReference>
<keyword evidence="6" id="KW-1133">Transmembrane helix</keyword>
<feature type="compositionally biased region" description="Polar residues" evidence="9">
    <location>
        <begin position="19"/>
        <end position="33"/>
    </location>
</feature>
<evidence type="ECO:0000256" key="9">
    <source>
        <dbReference type="SAM" id="MobiDB-lite"/>
    </source>
</evidence>
<keyword evidence="4" id="KW-0812">Transmembrane</keyword>
<dbReference type="Proteomes" id="UP000077521">
    <property type="component" value="Unassembled WGS sequence"/>
</dbReference>
<keyword evidence="5" id="KW-0256">Endoplasmic reticulum</keyword>
<evidence type="ECO:0000256" key="5">
    <source>
        <dbReference type="ARBA" id="ARBA00022824"/>
    </source>
</evidence>
<evidence type="ECO:0000313" key="10">
    <source>
        <dbReference type="EMBL" id="KAE8255197.1"/>
    </source>
</evidence>
<name>A0A177TWG9_9BASI</name>
<evidence type="ECO:0000313" key="11">
    <source>
        <dbReference type="Proteomes" id="UP000077521"/>
    </source>
</evidence>
<evidence type="ECO:0000256" key="4">
    <source>
        <dbReference type="ARBA" id="ARBA00022692"/>
    </source>
</evidence>
<keyword evidence="7 8" id="KW-0472">Membrane</keyword>
<comment type="subcellular location">
    <subcellularLocation>
        <location evidence="1">Endoplasmic reticulum membrane</location>
        <topology evidence="1">Multi-pass membrane protein</topology>
    </subcellularLocation>
</comment>
<gene>
    <name evidence="10" type="ORF">A4X13_0g3123</name>
</gene>
<dbReference type="AlphaFoldDB" id="A0A177TWG9"/>
<evidence type="ECO:0000256" key="8">
    <source>
        <dbReference type="PIRNR" id="PIRNR017207"/>
    </source>
</evidence>
<dbReference type="EMBL" id="LWDF02000167">
    <property type="protein sequence ID" value="KAE8255197.1"/>
    <property type="molecule type" value="Genomic_DNA"/>
</dbReference>
<feature type="compositionally biased region" description="Polar residues" evidence="9">
    <location>
        <begin position="53"/>
        <end position="78"/>
    </location>
</feature>
<protein>
    <recommendedName>
        <fullName evidence="3 8">ER membrane protein complex subunit 4</fullName>
    </recommendedName>
</protein>
<evidence type="ECO:0000256" key="2">
    <source>
        <dbReference type="ARBA" id="ARBA00007715"/>
    </source>
</evidence>
<reference evidence="10" key="2">
    <citation type="journal article" date="2019" name="IMA Fungus">
        <title>Genome sequencing and comparison of five Tilletia species to identify candidate genes for the detection of regulated species infecting wheat.</title>
        <authorList>
            <person name="Nguyen H.D.T."/>
            <person name="Sultana T."/>
            <person name="Kesanakurti P."/>
            <person name="Hambleton S."/>
        </authorList>
    </citation>
    <scope>NUCLEOTIDE SEQUENCE</scope>
    <source>
        <strain evidence="10">DAOMC 236416</strain>
    </source>
</reference>
<accession>A0A177TWG9</accession>